<feature type="region of interest" description="Disordered" evidence="1">
    <location>
        <begin position="296"/>
        <end position="399"/>
    </location>
</feature>
<feature type="region of interest" description="Disordered" evidence="1">
    <location>
        <begin position="23"/>
        <end position="190"/>
    </location>
</feature>
<feature type="compositionally biased region" description="Low complexity" evidence="1">
    <location>
        <begin position="342"/>
        <end position="356"/>
    </location>
</feature>
<gene>
    <name evidence="2" type="ORF">JVT61DRAFT_14102</name>
</gene>
<protein>
    <submittedName>
        <fullName evidence="2">Uncharacterized protein</fullName>
    </submittedName>
</protein>
<organism evidence="2 3">
    <name type="scientific">Boletus reticuloceps</name>
    <dbReference type="NCBI Taxonomy" id="495285"/>
    <lineage>
        <taxon>Eukaryota</taxon>
        <taxon>Fungi</taxon>
        <taxon>Dikarya</taxon>
        <taxon>Basidiomycota</taxon>
        <taxon>Agaricomycotina</taxon>
        <taxon>Agaricomycetes</taxon>
        <taxon>Agaricomycetidae</taxon>
        <taxon>Boletales</taxon>
        <taxon>Boletineae</taxon>
        <taxon>Boletaceae</taxon>
        <taxon>Boletoideae</taxon>
        <taxon>Boletus</taxon>
    </lineage>
</organism>
<sequence>MDEKIFSCLFSPFRTNAVLSTRGQKVLKKDPKPKQLTLDSSFANVPPTVAQPSQHPAPSPTPATDVQDKQVDNPTAQDVDVDENMDDTSGKDSTHEVAQDAVDMDTDDVPPLHDNVDLNDAPGSSTDTSQDPFAKPPFTQRNPSVSTSDDDIPVSEWEPTQSPRRTLVPTQADTETDGGMAVDDSDGKFSPLSFNTDRRITARATPCVPAAIRCNKTVLLSTSVMVRSPRTLHPTRVLDRDDPTGEAVESITKEIQHLDPFPADTLPSTTRRVIPAQKRVPSIVSRKSLFHPLSFSATCLDHPPHRSAPRAQDRKKRARINTAGESSKPPSLPPPPPPPPQSTSLAGPSSSSSRPPALKTRQDNPRRTLRRQQPQRTSPPPPVDESEDADLLADSLNTC</sequence>
<feature type="compositionally biased region" description="Polar residues" evidence="1">
    <location>
        <begin position="122"/>
        <end position="131"/>
    </location>
</feature>
<evidence type="ECO:0000313" key="3">
    <source>
        <dbReference type="Proteomes" id="UP000683000"/>
    </source>
</evidence>
<dbReference type="EMBL" id="JAGFBS010000007">
    <property type="protein sequence ID" value="KAG6378377.1"/>
    <property type="molecule type" value="Genomic_DNA"/>
</dbReference>
<dbReference type="AlphaFoldDB" id="A0A8I2YVY0"/>
<feature type="compositionally biased region" description="Polar residues" evidence="1">
    <location>
        <begin position="158"/>
        <end position="173"/>
    </location>
</feature>
<keyword evidence="3" id="KW-1185">Reference proteome</keyword>
<evidence type="ECO:0000256" key="1">
    <source>
        <dbReference type="SAM" id="MobiDB-lite"/>
    </source>
</evidence>
<name>A0A8I2YVY0_9AGAM</name>
<comment type="caution">
    <text evidence="2">The sequence shown here is derived from an EMBL/GenBank/DDBJ whole genome shotgun (WGS) entry which is preliminary data.</text>
</comment>
<evidence type="ECO:0000313" key="2">
    <source>
        <dbReference type="EMBL" id="KAG6378377.1"/>
    </source>
</evidence>
<feature type="compositionally biased region" description="Basic residues" evidence="1">
    <location>
        <begin position="305"/>
        <end position="319"/>
    </location>
</feature>
<feature type="compositionally biased region" description="Pro residues" evidence="1">
    <location>
        <begin position="330"/>
        <end position="341"/>
    </location>
</feature>
<reference evidence="2" key="1">
    <citation type="submission" date="2021-03" db="EMBL/GenBank/DDBJ databases">
        <title>Evolutionary innovations through gain and loss of genes in the ectomycorrhizal Boletales.</title>
        <authorList>
            <person name="Wu G."/>
            <person name="Miyauchi S."/>
            <person name="Morin E."/>
            <person name="Yang Z.-L."/>
            <person name="Xu J."/>
            <person name="Martin F.M."/>
        </authorList>
    </citation>
    <scope>NUCLEOTIDE SEQUENCE</scope>
    <source>
        <strain evidence="2">BR01</strain>
    </source>
</reference>
<accession>A0A8I2YVY0</accession>
<proteinExistence type="predicted"/>
<dbReference type="OrthoDB" id="2711763at2759"/>
<feature type="compositionally biased region" description="Basic and acidic residues" evidence="1">
    <location>
        <begin position="88"/>
        <end position="98"/>
    </location>
</feature>
<dbReference type="Proteomes" id="UP000683000">
    <property type="component" value="Unassembled WGS sequence"/>
</dbReference>